<sequence>MNSLPFPQLMLIGRMELTVERPHLPGQTYNGDRRIIRVTGGSITGDHLNADVIPGGDDWITVREDGTIIQDVRILLAADNNDIIMMTYRGIRTGSPEVLKRLDNNEEVNPTEYYFRTVPIFETSSERYNWLNNRVFISTGIRLPGKVQYDLYLVE</sequence>
<dbReference type="HAMAP" id="MF_00775">
    <property type="entry name" value="UPF0311"/>
    <property type="match status" value="1"/>
</dbReference>
<name>A0A510Y9C2_MARHA</name>
<dbReference type="OrthoDB" id="572332at2"/>
<reference evidence="2 3" key="1">
    <citation type="submission" date="2019-07" db="EMBL/GenBank/DDBJ databases">
        <title>Whole genome shotgun sequence of Marinococcus halophilus NBRC 102359.</title>
        <authorList>
            <person name="Hosoyama A."/>
            <person name="Uohara A."/>
            <person name="Ohji S."/>
            <person name="Ichikawa N."/>
        </authorList>
    </citation>
    <scope>NUCLEOTIDE SEQUENCE [LARGE SCALE GENOMIC DNA]</scope>
    <source>
        <strain evidence="2 3">NBRC 102359</strain>
    </source>
</reference>
<evidence type="ECO:0000313" key="3">
    <source>
        <dbReference type="Proteomes" id="UP000321051"/>
    </source>
</evidence>
<protein>
    <recommendedName>
        <fullName evidence="1">UPF0311 protein MHA01_28600</fullName>
    </recommendedName>
</protein>
<dbReference type="Pfam" id="PF11578">
    <property type="entry name" value="DUF3237"/>
    <property type="match status" value="1"/>
</dbReference>
<evidence type="ECO:0000256" key="1">
    <source>
        <dbReference type="HAMAP-Rule" id="MF_00775"/>
    </source>
</evidence>
<dbReference type="EMBL" id="BJUN01000023">
    <property type="protein sequence ID" value="GEK59955.1"/>
    <property type="molecule type" value="Genomic_DNA"/>
</dbReference>
<dbReference type="PANTHER" id="PTHR37315">
    <property type="entry name" value="UPF0311 PROTEIN BLR7842"/>
    <property type="match status" value="1"/>
</dbReference>
<dbReference type="RefSeq" id="WP_094908975.1">
    <property type="nucleotide sequence ID" value="NZ_BJUN01000023.1"/>
</dbReference>
<dbReference type="AlphaFoldDB" id="A0A510Y9C2"/>
<dbReference type="Proteomes" id="UP000321051">
    <property type="component" value="Unassembled WGS sequence"/>
</dbReference>
<accession>A0A510Y9C2</accession>
<dbReference type="Gene3D" id="2.40.160.20">
    <property type="match status" value="1"/>
</dbReference>
<comment type="similarity">
    <text evidence="1">Belongs to the UPF0311 family.</text>
</comment>
<dbReference type="PANTHER" id="PTHR37315:SF1">
    <property type="entry name" value="UPF0311 PROTEIN BLR7842"/>
    <property type="match status" value="1"/>
</dbReference>
<keyword evidence="3" id="KW-1185">Reference proteome</keyword>
<organism evidence="2 3">
    <name type="scientific">Marinococcus halophilus</name>
    <dbReference type="NCBI Taxonomy" id="1371"/>
    <lineage>
        <taxon>Bacteria</taxon>
        <taxon>Bacillati</taxon>
        <taxon>Bacillota</taxon>
        <taxon>Bacilli</taxon>
        <taxon>Bacillales</taxon>
        <taxon>Bacillaceae</taxon>
        <taxon>Marinococcus</taxon>
    </lineage>
</organism>
<gene>
    <name evidence="2" type="ORF">MHA01_28600</name>
</gene>
<dbReference type="InterPro" id="IPR020915">
    <property type="entry name" value="UPF0311"/>
</dbReference>
<comment type="caution">
    <text evidence="2">The sequence shown here is derived from an EMBL/GenBank/DDBJ whole genome shotgun (WGS) entry which is preliminary data.</text>
</comment>
<proteinExistence type="inferred from homology"/>
<evidence type="ECO:0000313" key="2">
    <source>
        <dbReference type="EMBL" id="GEK59955.1"/>
    </source>
</evidence>